<evidence type="ECO:0000256" key="1">
    <source>
        <dbReference type="SAM" id="MobiDB-lite"/>
    </source>
</evidence>
<dbReference type="Proteomes" id="UP001217918">
    <property type="component" value="Unassembled WGS sequence"/>
</dbReference>
<feature type="compositionally biased region" description="Basic and acidic residues" evidence="1">
    <location>
        <begin position="505"/>
        <end position="522"/>
    </location>
</feature>
<evidence type="ECO:0000313" key="3">
    <source>
        <dbReference type="Proteomes" id="UP001217918"/>
    </source>
</evidence>
<organism evidence="2 3">
    <name type="scientific">Phyllachora maydis</name>
    <dbReference type="NCBI Taxonomy" id="1825666"/>
    <lineage>
        <taxon>Eukaryota</taxon>
        <taxon>Fungi</taxon>
        <taxon>Dikarya</taxon>
        <taxon>Ascomycota</taxon>
        <taxon>Pezizomycotina</taxon>
        <taxon>Sordariomycetes</taxon>
        <taxon>Sordariomycetidae</taxon>
        <taxon>Phyllachorales</taxon>
        <taxon>Phyllachoraceae</taxon>
        <taxon>Phyllachora</taxon>
    </lineage>
</organism>
<dbReference type="InterPro" id="IPR032710">
    <property type="entry name" value="NTF2-like_dom_sf"/>
</dbReference>
<proteinExistence type="predicted"/>
<sequence>MNVNLPKLVNAALAEDQRGNKNVAIVSDNWTAPNHRDAGFLSRDFPKDPPRLIITAESDDFDQLTLAAWQDEGFLVEYLPMGDSGPDDYTHRLRELSTRKMGPCQTFGIIAFGDAASLCLEHYHVLDNNPDFKLGCLIAYYPTRIPDPDTKFPSAINVLVHLVEGEVDVVKQTQMIGIQGKKRLVKTSIGRGIGTGGSLHFGYPGYAYEVEEGFAERDLDEYDRISAELAWSRSLATARRAFGIHVDVEVAVEVNTQSKFFARNLQQTMSTYTSTVHCAPRVGHVPTLTGGIGTEELQDFYDRYFIHSNPDSWDVTLLSRTVGVDRVVDEMHVFFRHTQEMPWILPGVPPTDKKVEIIMVSIVALRGGRLHHEHVYWDQASVLVQVGLLDPRLVPAKARENGVLRLPAIGRTSARRVLNGIEDGQEGEADNGLIYEWEDAQESEEEDEEDTEDEDDQSEEGGESQADNTVKASTDGDKKGKEVEKPQTELDDGTNNSLSSEATDDNTHGENGEKSHDWRRASVVEGTDSS</sequence>
<dbReference type="GO" id="GO:0030638">
    <property type="term" value="P:polyketide metabolic process"/>
    <property type="evidence" value="ECO:0007669"/>
    <property type="project" value="InterPro"/>
</dbReference>
<dbReference type="PANTHER" id="PTHR38436">
    <property type="entry name" value="POLYKETIDE CYCLASE SNOAL-LIKE DOMAIN"/>
    <property type="match status" value="1"/>
</dbReference>
<dbReference type="EMBL" id="JAQQPM010000005">
    <property type="protein sequence ID" value="KAK2071643.1"/>
    <property type="molecule type" value="Genomic_DNA"/>
</dbReference>
<gene>
    <name evidence="2" type="ORF">P8C59_006049</name>
</gene>
<name>A0AAD9MF41_9PEZI</name>
<dbReference type="SUPFAM" id="SSF54427">
    <property type="entry name" value="NTF2-like"/>
    <property type="match status" value="1"/>
</dbReference>
<feature type="compositionally biased region" description="Basic and acidic residues" evidence="1">
    <location>
        <begin position="474"/>
        <end position="488"/>
    </location>
</feature>
<keyword evidence="3" id="KW-1185">Reference proteome</keyword>
<dbReference type="InterPro" id="IPR009959">
    <property type="entry name" value="Cyclase_SnoaL-like"/>
</dbReference>
<dbReference type="PANTHER" id="PTHR38436:SF3">
    <property type="entry name" value="CARBOXYMETHYLENEBUTENOLIDASE-RELATED"/>
    <property type="match status" value="1"/>
</dbReference>
<dbReference type="AlphaFoldDB" id="A0AAD9MF41"/>
<protein>
    <recommendedName>
        <fullName evidence="4">Dienelactone hydrolase</fullName>
    </recommendedName>
</protein>
<feature type="region of interest" description="Disordered" evidence="1">
    <location>
        <begin position="440"/>
        <end position="530"/>
    </location>
</feature>
<evidence type="ECO:0000313" key="2">
    <source>
        <dbReference type="EMBL" id="KAK2071643.1"/>
    </source>
</evidence>
<dbReference type="Gene3D" id="3.10.450.50">
    <property type="match status" value="1"/>
</dbReference>
<comment type="caution">
    <text evidence="2">The sequence shown here is derived from an EMBL/GenBank/DDBJ whole genome shotgun (WGS) entry which is preliminary data.</text>
</comment>
<evidence type="ECO:0008006" key="4">
    <source>
        <dbReference type="Google" id="ProtNLM"/>
    </source>
</evidence>
<feature type="compositionally biased region" description="Acidic residues" evidence="1">
    <location>
        <begin position="440"/>
        <end position="462"/>
    </location>
</feature>
<accession>A0AAD9MF41</accession>
<reference evidence="2" key="1">
    <citation type="journal article" date="2023" name="Mol. Plant Microbe Interact.">
        <title>Elucidating the Obligate Nature and Biological Capacity of an Invasive Fungal Corn Pathogen.</title>
        <authorList>
            <person name="MacCready J.S."/>
            <person name="Roggenkamp E.M."/>
            <person name="Gdanetz K."/>
            <person name="Chilvers M.I."/>
        </authorList>
    </citation>
    <scope>NUCLEOTIDE SEQUENCE</scope>
    <source>
        <strain evidence="2">PM02</strain>
    </source>
</reference>